<feature type="transmembrane region" description="Helical" evidence="1">
    <location>
        <begin position="9"/>
        <end position="30"/>
    </location>
</feature>
<feature type="transmembrane region" description="Helical" evidence="1">
    <location>
        <begin position="115"/>
        <end position="133"/>
    </location>
</feature>
<sequence length="136" mass="15184">MKSRTLQIVLWVVILIGMSIGAFLGIYLIGRENGEFDLGLALACIGGGVLGFIIYLILAKLRGKRQGNIPEVDERSLQLMQKYFMWVLYFVLIISSAILIGLYVMGIEYVETGMLILYMLCLFMVLGLGALVTKRL</sequence>
<comment type="caution">
    <text evidence="2">The sequence shown here is derived from an EMBL/GenBank/DDBJ whole genome shotgun (WGS) entry which is preliminary data.</text>
</comment>
<evidence type="ECO:0000313" key="3">
    <source>
        <dbReference type="Proteomes" id="UP001238088"/>
    </source>
</evidence>
<accession>A0ABU0ALI6</accession>
<keyword evidence="1" id="KW-0812">Transmembrane</keyword>
<dbReference type="EMBL" id="JAUSUB010000016">
    <property type="protein sequence ID" value="MDQ0271627.1"/>
    <property type="molecule type" value="Genomic_DNA"/>
</dbReference>
<keyword evidence="1" id="KW-1133">Transmembrane helix</keyword>
<name>A0ABU0ALI6_9BACI</name>
<gene>
    <name evidence="2" type="ORF">J2S17_003515</name>
</gene>
<organism evidence="2 3">
    <name type="scientific">Cytobacillus purgationiresistens</name>
    <dbReference type="NCBI Taxonomy" id="863449"/>
    <lineage>
        <taxon>Bacteria</taxon>
        <taxon>Bacillati</taxon>
        <taxon>Bacillota</taxon>
        <taxon>Bacilli</taxon>
        <taxon>Bacillales</taxon>
        <taxon>Bacillaceae</taxon>
        <taxon>Cytobacillus</taxon>
    </lineage>
</organism>
<keyword evidence="3" id="KW-1185">Reference proteome</keyword>
<dbReference type="RefSeq" id="WP_307476915.1">
    <property type="nucleotide sequence ID" value="NZ_JAUSUB010000016.1"/>
</dbReference>
<evidence type="ECO:0000256" key="1">
    <source>
        <dbReference type="SAM" id="Phobius"/>
    </source>
</evidence>
<keyword evidence="1" id="KW-0472">Membrane</keyword>
<proteinExistence type="predicted"/>
<protein>
    <submittedName>
        <fullName evidence="2">Cellulose synthase/poly-beta-1,6-N-acetylglucosamine synthase-like glycosyltransferase</fullName>
    </submittedName>
</protein>
<evidence type="ECO:0000313" key="2">
    <source>
        <dbReference type="EMBL" id="MDQ0271627.1"/>
    </source>
</evidence>
<reference evidence="2 3" key="1">
    <citation type="submission" date="2023-07" db="EMBL/GenBank/DDBJ databases">
        <title>Genomic Encyclopedia of Type Strains, Phase IV (KMG-IV): sequencing the most valuable type-strain genomes for metagenomic binning, comparative biology and taxonomic classification.</title>
        <authorList>
            <person name="Goeker M."/>
        </authorList>
    </citation>
    <scope>NUCLEOTIDE SEQUENCE [LARGE SCALE GENOMIC DNA]</scope>
    <source>
        <strain evidence="2 3">DSM 23494</strain>
    </source>
</reference>
<feature type="transmembrane region" description="Helical" evidence="1">
    <location>
        <begin position="36"/>
        <end position="58"/>
    </location>
</feature>
<dbReference type="Proteomes" id="UP001238088">
    <property type="component" value="Unassembled WGS sequence"/>
</dbReference>
<feature type="transmembrane region" description="Helical" evidence="1">
    <location>
        <begin position="83"/>
        <end position="103"/>
    </location>
</feature>